<organism evidence="18 19">
    <name type="scientific">Owenia fusiformis</name>
    <name type="common">Polychaete worm</name>
    <dbReference type="NCBI Taxonomy" id="6347"/>
    <lineage>
        <taxon>Eukaryota</taxon>
        <taxon>Metazoa</taxon>
        <taxon>Spiralia</taxon>
        <taxon>Lophotrochozoa</taxon>
        <taxon>Annelida</taxon>
        <taxon>Polychaeta</taxon>
        <taxon>Sedentaria</taxon>
        <taxon>Canalipalpata</taxon>
        <taxon>Sabellida</taxon>
        <taxon>Oweniida</taxon>
        <taxon>Oweniidae</taxon>
        <taxon>Owenia</taxon>
    </lineage>
</organism>
<dbReference type="InterPro" id="IPR036852">
    <property type="entry name" value="Peptidase_S8/S53_dom_sf"/>
</dbReference>
<dbReference type="PROSITE" id="PS51892">
    <property type="entry name" value="SUBTILASE"/>
    <property type="match status" value="1"/>
</dbReference>
<proteinExistence type="inferred from homology"/>
<dbReference type="InterPro" id="IPR022232">
    <property type="entry name" value="TPPII_C_art"/>
</dbReference>
<evidence type="ECO:0000259" key="17">
    <source>
        <dbReference type="Pfam" id="PF21316"/>
    </source>
</evidence>
<dbReference type="InterPro" id="IPR046939">
    <property type="entry name" value="TPPII_C_sf"/>
</dbReference>
<gene>
    <name evidence="18" type="ORF">OFUS_LOCUS8354</name>
</gene>
<dbReference type="Gene3D" id="1.25.40.710">
    <property type="match status" value="1"/>
</dbReference>
<feature type="domain" description="Tripeptidyl-peptidase II first Ig-like" evidence="16">
    <location>
        <begin position="540"/>
        <end position="611"/>
    </location>
</feature>
<keyword evidence="19" id="KW-1185">Reference proteome</keyword>
<dbReference type="Pfam" id="PF21316">
    <property type="entry name" value="TPPII_GBD"/>
    <property type="match status" value="1"/>
</dbReference>
<dbReference type="Gene3D" id="6.10.250.3080">
    <property type="match status" value="1"/>
</dbReference>
<feature type="active site" description="Charge relay system" evidence="11">
    <location>
        <position position="62"/>
    </location>
</feature>
<dbReference type="InterPro" id="IPR048384">
    <property type="entry name" value="TPPII_GBD"/>
</dbReference>
<evidence type="ECO:0000259" key="15">
    <source>
        <dbReference type="Pfam" id="PF12583"/>
    </source>
</evidence>
<dbReference type="Pfam" id="PF12580">
    <property type="entry name" value="TPPII"/>
    <property type="match status" value="1"/>
</dbReference>
<keyword evidence="8 11" id="KW-0720">Serine protease</keyword>
<dbReference type="InterPro" id="IPR046940">
    <property type="entry name" value="TPPII_Ig-like_sf"/>
</dbReference>
<feature type="domain" description="Tripeptidyl peptidase II C-terminal" evidence="15">
    <location>
        <begin position="1114"/>
        <end position="1174"/>
    </location>
</feature>
<dbReference type="InterPro" id="IPR000209">
    <property type="entry name" value="Peptidase_S8/S53_dom"/>
</dbReference>
<dbReference type="FunFam" id="3.40.50.200:FF:000003">
    <property type="entry name" value="Tripeptidyl peptidase 2"/>
    <property type="match status" value="1"/>
</dbReference>
<evidence type="ECO:0000256" key="11">
    <source>
        <dbReference type="PROSITE-ProRule" id="PRU01240"/>
    </source>
</evidence>
<evidence type="ECO:0000256" key="1">
    <source>
        <dbReference type="ARBA" id="ARBA00001910"/>
    </source>
</evidence>
<evidence type="ECO:0000256" key="6">
    <source>
        <dbReference type="ARBA" id="ARBA00022670"/>
    </source>
</evidence>
<comment type="caution">
    <text evidence="18">The sequence shown here is derived from an EMBL/GenBank/DDBJ whole genome shotgun (WGS) entry which is preliminary data.</text>
</comment>
<dbReference type="InterPro" id="IPR034051">
    <property type="entry name" value="TPP_II_domain"/>
</dbReference>
<feature type="region of interest" description="Disordered" evidence="12">
    <location>
        <begin position="1094"/>
        <end position="1124"/>
    </location>
</feature>
<dbReference type="PANTHER" id="PTHR43806:SF14">
    <property type="entry name" value="TRIPEPTIDYL-PEPTIDASE 2"/>
    <property type="match status" value="1"/>
</dbReference>
<evidence type="ECO:0000256" key="2">
    <source>
        <dbReference type="ARBA" id="ARBA00011073"/>
    </source>
</evidence>
<evidence type="ECO:0000256" key="9">
    <source>
        <dbReference type="ARBA" id="ARBA00032232"/>
    </source>
</evidence>
<evidence type="ECO:0000256" key="10">
    <source>
        <dbReference type="ARBA" id="ARBA00075739"/>
    </source>
</evidence>
<evidence type="ECO:0000256" key="7">
    <source>
        <dbReference type="ARBA" id="ARBA00022801"/>
    </source>
</evidence>
<dbReference type="GO" id="GO:0004177">
    <property type="term" value="F:aminopeptidase activity"/>
    <property type="evidence" value="ECO:0007669"/>
    <property type="project" value="UniProtKB-KW"/>
</dbReference>
<evidence type="ECO:0000259" key="13">
    <source>
        <dbReference type="Pfam" id="PF00082"/>
    </source>
</evidence>
<dbReference type="GO" id="GO:0008240">
    <property type="term" value="F:tripeptidyl-peptidase activity"/>
    <property type="evidence" value="ECO:0007669"/>
    <property type="project" value="UniProtKB-EC"/>
</dbReference>
<feature type="active site" description="Charge relay system" evidence="11">
    <location>
        <position position="467"/>
    </location>
</feature>
<evidence type="ECO:0000256" key="12">
    <source>
        <dbReference type="SAM" id="MobiDB-lite"/>
    </source>
</evidence>
<dbReference type="Gene3D" id="3.40.50.200">
    <property type="entry name" value="Peptidase S8/S53 domain"/>
    <property type="match status" value="2"/>
</dbReference>
<dbReference type="GO" id="GO:0005829">
    <property type="term" value="C:cytosol"/>
    <property type="evidence" value="ECO:0007669"/>
    <property type="project" value="TreeGrafter"/>
</dbReference>
<name>A0A8J1V0F7_OWEFU</name>
<reference evidence="18" key="1">
    <citation type="submission" date="2022-03" db="EMBL/GenBank/DDBJ databases">
        <authorList>
            <person name="Martin C."/>
        </authorList>
    </citation>
    <scope>NUCLEOTIDE SEQUENCE</scope>
</reference>
<evidence type="ECO:0000259" key="14">
    <source>
        <dbReference type="Pfam" id="PF12580"/>
    </source>
</evidence>
<feature type="active site" description="Charge relay system" evidence="11">
    <location>
        <position position="282"/>
    </location>
</feature>
<protein>
    <recommendedName>
        <fullName evidence="4">Tripeptidyl-peptidase 2</fullName>
        <ecNumber evidence="3">3.4.14.10</ecNumber>
    </recommendedName>
    <alternativeName>
        <fullName evidence="9">Tripeptidyl aminopeptidase</fullName>
    </alternativeName>
    <alternativeName>
        <fullName evidence="10">Tripeptidyl-peptidase II</fullName>
    </alternativeName>
</protein>
<dbReference type="PANTHER" id="PTHR43806">
    <property type="entry name" value="PEPTIDASE S8"/>
    <property type="match status" value="1"/>
</dbReference>
<dbReference type="CDD" id="cd04857">
    <property type="entry name" value="Peptidases_S8_Tripeptidyl_Aminopeptidase_II"/>
    <property type="match status" value="1"/>
</dbReference>
<dbReference type="GO" id="GO:0004252">
    <property type="term" value="F:serine-type endopeptidase activity"/>
    <property type="evidence" value="ECO:0007669"/>
    <property type="project" value="UniProtKB-UniRule"/>
</dbReference>
<feature type="compositionally biased region" description="Basic and acidic residues" evidence="12">
    <location>
        <begin position="1104"/>
        <end position="1124"/>
    </location>
</feature>
<dbReference type="PROSITE" id="PS00138">
    <property type="entry name" value="SUBTILASE_SER"/>
    <property type="match status" value="1"/>
</dbReference>
<keyword evidence="6 11" id="KW-0645">Protease</keyword>
<keyword evidence="7 11" id="KW-0378">Hydrolase</keyword>
<evidence type="ECO:0000313" key="18">
    <source>
        <dbReference type="EMBL" id="CAH1781843.1"/>
    </source>
</evidence>
<dbReference type="Gene3D" id="2.60.40.3170">
    <property type="match status" value="2"/>
</dbReference>
<feature type="domain" description="Tripeptidyl-peptidase II first Ig-like" evidence="16">
    <location>
        <begin position="654"/>
        <end position="728"/>
    </location>
</feature>
<dbReference type="Pfam" id="PF00082">
    <property type="entry name" value="Peptidase_S8"/>
    <property type="match status" value="1"/>
</dbReference>
<dbReference type="Pfam" id="PF21223">
    <property type="entry name" value="TPPII_Ig-like-1"/>
    <property type="match status" value="2"/>
</dbReference>
<dbReference type="InterPro" id="IPR048383">
    <property type="entry name" value="TPPII_Ig-like-1"/>
</dbReference>
<dbReference type="EC" id="3.4.14.10" evidence="3"/>
<feature type="domain" description="Tripeptidyl-peptidase II galactose-binding" evidence="17">
    <location>
        <begin position="748"/>
        <end position="837"/>
    </location>
</feature>
<evidence type="ECO:0000256" key="4">
    <source>
        <dbReference type="ARBA" id="ARBA00020244"/>
    </source>
</evidence>
<feature type="domain" description="Tripeptidyl peptidase II second Ig-like" evidence="14">
    <location>
        <begin position="873"/>
        <end position="1059"/>
    </location>
</feature>
<sequence length="1350" mass="150679">MRYLVLHHQTLTATSLVLKVNMAFDSEFPIFGLLPKKETNAWSFLSKYPEYDGRGTLVAIMDTGVDPGAPGLQVTSDGRPKIIDIIDCTGSGDVDTSTIVEAKDGTITGLSGRTLKIPESWTNPSGKFHIGLKNAVDLYPRGLKDRVFKERREKLWDPHQRAALTTATIELEKFDVKYPNPNQEEKLVREDLQAKIDALNSLNKKYNDPGPVYDCVLFQDDNIWRACVDTSESGDLEQCKLLAPYSIEHEYGTLSKIDMLNYSVNIYNEGNVLEIVTNAGSHGTHVSGITAGYFPDQPEKNGVAPGAQILALKIGDTRLSSMETGTALVRAMIRVIEYKCDLVNYSYGEAAHIPNSGRVSEILGEAVHKHGVIFVSSAGNNGPALSTVGAPGGTVEGIIGVGAYVSPEMMAAEYSLREKLPGMQYTWSSRGPTFDGALGVCISAPGGAIASVPNWTLRGSQLMNGTSMSSPNACGGIALILSGLKQQNVPYSPYSVRRSLENTALNVDTVEVFALGHGLLQVDKAFDHLVEMHRSQENNIRFKVSSSSGRGVYLREAYQTTTHSIHAVTIEPEYMNGRSEQEEKIAFTIRFSIVCEADWVSTPAHFELMNAIVYIAKQEEKIAFTIRFSIVCEADWVSTPAHFELMNATVYIAEQEEKIAFTIRFSIVCEADWVSTPAHFELMNAARVFSVKVDPTGLSTGVHYTEILGYDISCPSKGPVFRVPVTVIIPERVEDTLHNRLVFPDQHFKPGQIRRHFIDVPTGTTWAVVTLSGTEFPDLTRFLIHALQREPQSSFGKFEFEKFITIGEDQNKVEHAFRVMENRTLELCIAKWWASLGKVHTKYSLAFHGVKPCSRKYHMHGSQGVMRLDVTASLDHTEVSPSITLKHHAIPVRPAEHKIVCLPGKRDQLPQERQIYAVELTYNFHQSKAGEIVPDVPLLSDTLYECEFESQLWMLFDSNKQLISSGDAYPSQYSAKVEKGDYVLKLQVRHEKRDMLEKLKDTVVLLHNKLGSTISVESHSSHNGAVTGTKKTGSVTLTKGSTVPMFLAPIPEDKLPKGIAAGHFLTGTISFPKDDSAKKVDTYPFWYTSTEAPKKQKSVAGAKDNGKKGEKGEKGEKEKTKEEEFNEAIRDLKITWMSKLEDSSSLYEEMKKAHPGHLPLHVARLNALDSDKKRGEKLQEIIDLGKEIVSNIDQNALLQYYGTKTDTRSDAAQIKTDMEKKKSCIIDALAKTGSAYCDLVLQRQKNNPDESEEDLKQDENVKAMTEIYTDIQRWIDITDLKVAPFLYKMSLAVKHYGRALKALQKQYDDKPTKDLEKKFQEVFGKLGWDFCRDYNERWTPIKYPLGYRLF</sequence>
<accession>A0A8J1V0F7</accession>
<dbReference type="InterPro" id="IPR050131">
    <property type="entry name" value="Peptidase_S8_subtilisin-like"/>
</dbReference>
<evidence type="ECO:0000256" key="8">
    <source>
        <dbReference type="ARBA" id="ARBA00022825"/>
    </source>
</evidence>
<dbReference type="InterPro" id="IPR023828">
    <property type="entry name" value="Peptidase_S8_Ser-AS"/>
</dbReference>
<dbReference type="EMBL" id="CAIIXF020000004">
    <property type="protein sequence ID" value="CAH1781843.1"/>
    <property type="molecule type" value="Genomic_DNA"/>
</dbReference>
<dbReference type="GO" id="GO:0006508">
    <property type="term" value="P:proteolysis"/>
    <property type="evidence" value="ECO:0007669"/>
    <property type="project" value="UniProtKB-KW"/>
</dbReference>
<comment type="catalytic activity">
    <reaction evidence="1">
        <text>Release of an N-terminal tripeptide from a polypeptide.</text>
        <dbReference type="EC" id="3.4.14.10"/>
    </reaction>
</comment>
<dbReference type="OrthoDB" id="10256524at2759"/>
<keyword evidence="5" id="KW-0031">Aminopeptidase</keyword>
<dbReference type="FunFam" id="3.40.50.200:FF:000009">
    <property type="entry name" value="tripeptidyl-peptidase 2 isoform X1"/>
    <property type="match status" value="1"/>
</dbReference>
<evidence type="ECO:0000256" key="3">
    <source>
        <dbReference type="ARBA" id="ARBA00012462"/>
    </source>
</evidence>
<dbReference type="PRINTS" id="PR00723">
    <property type="entry name" value="SUBTILISIN"/>
</dbReference>
<feature type="domain" description="Peptidase S8/S53" evidence="13">
    <location>
        <begin position="53"/>
        <end position="518"/>
    </location>
</feature>
<evidence type="ECO:0000313" key="19">
    <source>
        <dbReference type="Proteomes" id="UP000749559"/>
    </source>
</evidence>
<comment type="similarity">
    <text evidence="2 11">Belongs to the peptidase S8 family.</text>
</comment>
<dbReference type="InterPro" id="IPR022229">
    <property type="entry name" value="TPPII_Ig-like-2"/>
</dbReference>
<dbReference type="SUPFAM" id="SSF52743">
    <property type="entry name" value="Subtilisin-like"/>
    <property type="match status" value="1"/>
</dbReference>
<dbReference type="Pfam" id="PF12583">
    <property type="entry name" value="TPPII_C"/>
    <property type="match status" value="1"/>
</dbReference>
<evidence type="ECO:0000256" key="5">
    <source>
        <dbReference type="ARBA" id="ARBA00022438"/>
    </source>
</evidence>
<evidence type="ECO:0000259" key="16">
    <source>
        <dbReference type="Pfam" id="PF21223"/>
    </source>
</evidence>
<dbReference type="InterPro" id="IPR015500">
    <property type="entry name" value="Peptidase_S8_subtilisin-rel"/>
</dbReference>
<dbReference type="Proteomes" id="UP000749559">
    <property type="component" value="Unassembled WGS sequence"/>
</dbReference>